<dbReference type="AlphaFoldDB" id="J3JC67"/>
<feature type="transmembrane region" description="Helical" evidence="1">
    <location>
        <begin position="134"/>
        <end position="154"/>
    </location>
</feature>
<feature type="transmembrane region" description="Helical" evidence="1">
    <location>
        <begin position="72"/>
        <end position="90"/>
    </location>
</feature>
<organism evidence="2 3">
    <name type="scientific">Loigolactobacillus coryniformis subsp. coryniformis CECT 5711</name>
    <dbReference type="NCBI Taxonomy" id="1185325"/>
    <lineage>
        <taxon>Bacteria</taxon>
        <taxon>Bacillati</taxon>
        <taxon>Bacillota</taxon>
        <taxon>Bacilli</taxon>
        <taxon>Lactobacillales</taxon>
        <taxon>Lactobacillaceae</taxon>
        <taxon>Loigolactobacillus</taxon>
    </lineage>
</organism>
<reference evidence="2 3" key="1">
    <citation type="submission" date="2012-05" db="EMBL/GenBank/DDBJ databases">
        <title>Complete Genome Sequence of Lactobacillus coryniformis CECT5711.</title>
        <authorList>
            <person name="Rodriguez J.M."/>
        </authorList>
    </citation>
    <scope>NUCLEOTIDE SEQUENCE [LARGE SCALE GENOMIC DNA]</scope>
    <source>
        <strain evidence="3">CECT5711</strain>
    </source>
</reference>
<dbReference type="PATRIC" id="fig|1185325.3.peg.693"/>
<feature type="transmembrane region" description="Helical" evidence="1">
    <location>
        <begin position="7"/>
        <end position="29"/>
    </location>
</feature>
<proteinExistence type="predicted"/>
<feature type="transmembrane region" description="Helical" evidence="1">
    <location>
        <begin position="41"/>
        <end position="60"/>
    </location>
</feature>
<keyword evidence="1" id="KW-0472">Membrane</keyword>
<evidence type="ECO:0000313" key="3">
    <source>
        <dbReference type="Proteomes" id="UP000007271"/>
    </source>
</evidence>
<dbReference type="RefSeq" id="WP_003677623.1">
    <property type="nucleotide sequence ID" value="NZ_AKFP01000011.1"/>
</dbReference>
<evidence type="ECO:0000256" key="1">
    <source>
        <dbReference type="SAM" id="Phobius"/>
    </source>
</evidence>
<dbReference type="Proteomes" id="UP000007271">
    <property type="component" value="Unassembled WGS sequence"/>
</dbReference>
<accession>J3JC67</accession>
<sequence length="239" mass="27037">MKKWRIYNYLLAFILISMILSLTFTVVAVSTVPATGRGKQMFLLVEIVLGIVILLLPQWIAKLGNFKLPEVLYVLFLLFIYGSVYLGTVYQFYSRIPYWDKILHVGSAMLLGCLGYALIGVFVRGEQLTHLSPLFMGIFAFTFGLSIGVFWEFYEFTFDGLLGLNMQRYMSHGVLLQGRAALMDTMGDLIADALGTFAVAAIGYIGIKRDIHWLDKFMFRKIATKKIIVSLLLAIIFLL</sequence>
<gene>
    <name evidence="2" type="ORF">A11Y_170578</name>
</gene>
<keyword evidence="1" id="KW-1133">Transmembrane helix</keyword>
<dbReference type="STRING" id="1185325.A11Y_170578"/>
<feature type="transmembrane region" description="Helical" evidence="1">
    <location>
        <begin position="219"/>
        <end position="238"/>
    </location>
</feature>
<feature type="transmembrane region" description="Helical" evidence="1">
    <location>
        <begin position="102"/>
        <end position="122"/>
    </location>
</feature>
<name>J3JC67_9LACO</name>
<feature type="transmembrane region" description="Helical" evidence="1">
    <location>
        <begin position="189"/>
        <end position="207"/>
    </location>
</feature>
<dbReference type="Pfam" id="PF09997">
    <property type="entry name" value="DUF2238"/>
    <property type="match status" value="1"/>
</dbReference>
<evidence type="ECO:0000313" key="2">
    <source>
        <dbReference type="EMBL" id="EJN56344.1"/>
    </source>
</evidence>
<comment type="caution">
    <text evidence="2">The sequence shown here is derived from an EMBL/GenBank/DDBJ whole genome shotgun (WGS) entry which is preliminary data.</text>
</comment>
<protein>
    <submittedName>
        <fullName evidence="2">Putative integral membrane protein</fullName>
    </submittedName>
</protein>
<dbReference type="InterPro" id="IPR014509">
    <property type="entry name" value="YjdF-like"/>
</dbReference>
<dbReference type="EMBL" id="AKFP01000011">
    <property type="protein sequence ID" value="EJN56344.1"/>
    <property type="molecule type" value="Genomic_DNA"/>
</dbReference>
<keyword evidence="1" id="KW-0812">Transmembrane</keyword>